<sequence length="116" mass="12881">MSPLETAALLTSEFPELKQAPHAPKMSGSLYRQLDCFADFTRRAADAGRLDVLQHCFAVADRLLHHADHCLRTAIETGYLHGLHLDGSTRGNQLARQLMPAALYQSFARPHTTMLP</sequence>
<gene>
    <name evidence="2" type="ORF">IC235_16210</name>
</gene>
<evidence type="ECO:0000259" key="1">
    <source>
        <dbReference type="Pfam" id="PF24722"/>
    </source>
</evidence>
<dbReference type="RefSeq" id="WP_191006244.1">
    <property type="nucleotide sequence ID" value="NZ_JACXAD010000019.1"/>
</dbReference>
<reference evidence="2" key="1">
    <citation type="submission" date="2020-09" db="EMBL/GenBank/DDBJ databases">
        <authorList>
            <person name="Kim M.K."/>
        </authorList>
    </citation>
    <scope>NUCLEOTIDE SEQUENCE</scope>
    <source>
        <strain evidence="2">BT664</strain>
    </source>
</reference>
<protein>
    <recommendedName>
        <fullName evidence="1">DUF7674 domain-containing protein</fullName>
    </recommendedName>
</protein>
<dbReference type="Proteomes" id="UP000612233">
    <property type="component" value="Unassembled WGS sequence"/>
</dbReference>
<dbReference type="InterPro" id="IPR056091">
    <property type="entry name" value="DUF7674"/>
</dbReference>
<dbReference type="Pfam" id="PF24722">
    <property type="entry name" value="DUF7674"/>
    <property type="match status" value="1"/>
</dbReference>
<accession>A0A927GKR7</accession>
<organism evidence="2 3">
    <name type="scientific">Hymenobacter montanus</name>
    <dbReference type="NCBI Taxonomy" id="2771359"/>
    <lineage>
        <taxon>Bacteria</taxon>
        <taxon>Pseudomonadati</taxon>
        <taxon>Bacteroidota</taxon>
        <taxon>Cytophagia</taxon>
        <taxon>Cytophagales</taxon>
        <taxon>Hymenobacteraceae</taxon>
        <taxon>Hymenobacter</taxon>
    </lineage>
</organism>
<dbReference type="EMBL" id="JACXAD010000019">
    <property type="protein sequence ID" value="MBD2769434.1"/>
    <property type="molecule type" value="Genomic_DNA"/>
</dbReference>
<dbReference type="AlphaFoldDB" id="A0A927GKR7"/>
<evidence type="ECO:0000313" key="2">
    <source>
        <dbReference type="EMBL" id="MBD2769434.1"/>
    </source>
</evidence>
<name>A0A927GKR7_9BACT</name>
<keyword evidence="3" id="KW-1185">Reference proteome</keyword>
<feature type="domain" description="DUF7674" evidence="1">
    <location>
        <begin position="8"/>
        <end position="109"/>
    </location>
</feature>
<proteinExistence type="predicted"/>
<evidence type="ECO:0000313" key="3">
    <source>
        <dbReference type="Proteomes" id="UP000612233"/>
    </source>
</evidence>
<comment type="caution">
    <text evidence="2">The sequence shown here is derived from an EMBL/GenBank/DDBJ whole genome shotgun (WGS) entry which is preliminary data.</text>
</comment>